<keyword evidence="2" id="KW-0812">Transmembrane</keyword>
<feature type="compositionally biased region" description="Basic residues" evidence="1">
    <location>
        <begin position="301"/>
        <end position="315"/>
    </location>
</feature>
<feature type="transmembrane region" description="Helical" evidence="2">
    <location>
        <begin position="116"/>
        <end position="138"/>
    </location>
</feature>
<evidence type="ECO:0000313" key="3">
    <source>
        <dbReference type="EMBL" id="KAH8704065.1"/>
    </source>
</evidence>
<feature type="compositionally biased region" description="Low complexity" evidence="1">
    <location>
        <begin position="395"/>
        <end position="409"/>
    </location>
</feature>
<proteinExistence type="predicted"/>
<feature type="compositionally biased region" description="Polar residues" evidence="1">
    <location>
        <begin position="96"/>
        <end position="106"/>
    </location>
</feature>
<keyword evidence="4" id="KW-1185">Reference proteome</keyword>
<dbReference type="EMBL" id="JAJTJA010000002">
    <property type="protein sequence ID" value="KAH8704065.1"/>
    <property type="molecule type" value="Genomic_DNA"/>
</dbReference>
<comment type="caution">
    <text evidence="3">The sequence shown here is derived from an EMBL/GenBank/DDBJ whole genome shotgun (WGS) entry which is preliminary data.</text>
</comment>
<gene>
    <name evidence="3" type="ORF">BGW36DRAFT_444636</name>
</gene>
<feature type="region of interest" description="Disordered" evidence="1">
    <location>
        <begin position="395"/>
        <end position="416"/>
    </location>
</feature>
<dbReference type="RefSeq" id="XP_046077083.1">
    <property type="nucleotide sequence ID" value="XM_046221649.1"/>
</dbReference>
<dbReference type="Proteomes" id="UP001201262">
    <property type="component" value="Unassembled WGS sequence"/>
</dbReference>
<keyword evidence="2" id="KW-1133">Transmembrane helix</keyword>
<keyword evidence="2" id="KW-0472">Membrane</keyword>
<reference evidence="3" key="1">
    <citation type="submission" date="2021-12" db="EMBL/GenBank/DDBJ databases">
        <title>Convergent genome expansion in fungi linked to evolution of root-endophyte symbiosis.</title>
        <authorList>
            <consortium name="DOE Joint Genome Institute"/>
            <person name="Ke Y.-H."/>
            <person name="Bonito G."/>
            <person name="Liao H.-L."/>
            <person name="Looney B."/>
            <person name="Rojas-Flechas A."/>
            <person name="Nash J."/>
            <person name="Hameed K."/>
            <person name="Schadt C."/>
            <person name="Martin F."/>
            <person name="Crous P.W."/>
            <person name="Miettinen O."/>
            <person name="Magnuson J.K."/>
            <person name="Labbe J."/>
            <person name="Jacobson D."/>
            <person name="Doktycz M.J."/>
            <person name="Veneault-Fourrey C."/>
            <person name="Kuo A."/>
            <person name="Mondo S."/>
            <person name="Calhoun S."/>
            <person name="Riley R."/>
            <person name="Ohm R."/>
            <person name="LaButti K."/>
            <person name="Andreopoulos B."/>
            <person name="Pangilinan J."/>
            <person name="Nolan M."/>
            <person name="Tritt A."/>
            <person name="Clum A."/>
            <person name="Lipzen A."/>
            <person name="Daum C."/>
            <person name="Barry K."/>
            <person name="Grigoriev I.V."/>
            <person name="Vilgalys R."/>
        </authorList>
    </citation>
    <scope>NUCLEOTIDE SEQUENCE</scope>
    <source>
        <strain evidence="3">PMI_201</strain>
    </source>
</reference>
<evidence type="ECO:0000256" key="1">
    <source>
        <dbReference type="SAM" id="MobiDB-lite"/>
    </source>
</evidence>
<feature type="compositionally biased region" description="Basic and acidic residues" evidence="1">
    <location>
        <begin position="63"/>
        <end position="80"/>
    </location>
</feature>
<organism evidence="3 4">
    <name type="scientific">Talaromyces proteolyticus</name>
    <dbReference type="NCBI Taxonomy" id="1131652"/>
    <lineage>
        <taxon>Eukaryota</taxon>
        <taxon>Fungi</taxon>
        <taxon>Dikarya</taxon>
        <taxon>Ascomycota</taxon>
        <taxon>Pezizomycotina</taxon>
        <taxon>Eurotiomycetes</taxon>
        <taxon>Eurotiomycetidae</taxon>
        <taxon>Eurotiales</taxon>
        <taxon>Trichocomaceae</taxon>
        <taxon>Talaromyces</taxon>
        <taxon>Talaromyces sect. Bacilispori</taxon>
    </lineage>
</organism>
<dbReference type="GeneID" id="70251936"/>
<name>A0AAD4KYV4_9EURO</name>
<protein>
    <submittedName>
        <fullName evidence="3">Uncharacterized protein</fullName>
    </submittedName>
</protein>
<sequence>MLCDSLLRCDESRIQRPSLLATYAALPNHETTHMAVPSTVLVGMGSTTSNLLPVRAESPRGLNRHEYRDNDHNNDSDADSRTTTTSITSAVPTTSPDSDPSNQYILSPSVNGGQKAGLIVGLTVGCILTICLFLLLGVRRKYGPDYRSWPILSTRSGRRRDISSSRNEFHDEMESIKPGFVNDNRGHHDSWFREESFDYEGRGNTARMNGQTGSLPKLARLTGEPNIVERQALISQPALKENAATRPARGPDSSYYGTTTLILESEELLRPVSDTLPVQTPDLISPRTVLPPLPQEEPPRQRHSKQTTRIHRKSHLSWSSTNTSAENNPTAAISAPQTSGASSPVTIPSYYIPFYHQFISPPVSPSAEPARETLSSRDSELSQYKSIGSWAHYQSQRRQQQQQNQTYQHQRQKREKKSFIDSIDELAITSPISPTSPMQSELVPGSQKKYMYSEKHKHSSLTSVETLLVFRQHPGTEVDFGPASRKGRIRSSLLSRLMRE</sequence>
<feature type="compositionally biased region" description="Low complexity" evidence="1">
    <location>
        <begin position="81"/>
        <end position="95"/>
    </location>
</feature>
<feature type="region of interest" description="Disordered" evidence="1">
    <location>
        <begin position="55"/>
        <end position="106"/>
    </location>
</feature>
<feature type="region of interest" description="Disordered" evidence="1">
    <location>
        <begin position="276"/>
        <end position="342"/>
    </location>
</feature>
<accession>A0AAD4KYV4</accession>
<feature type="compositionally biased region" description="Polar residues" evidence="1">
    <location>
        <begin position="316"/>
        <end position="342"/>
    </location>
</feature>
<evidence type="ECO:0000256" key="2">
    <source>
        <dbReference type="SAM" id="Phobius"/>
    </source>
</evidence>
<evidence type="ECO:0000313" key="4">
    <source>
        <dbReference type="Proteomes" id="UP001201262"/>
    </source>
</evidence>
<dbReference type="AlphaFoldDB" id="A0AAD4KYV4"/>